<organism evidence="2">
    <name type="scientific">marine sediment metagenome</name>
    <dbReference type="NCBI Taxonomy" id="412755"/>
    <lineage>
        <taxon>unclassified sequences</taxon>
        <taxon>metagenomes</taxon>
        <taxon>ecological metagenomes</taxon>
    </lineage>
</organism>
<dbReference type="AlphaFoldDB" id="X0W5L6"/>
<feature type="non-terminal residue" evidence="2">
    <location>
        <position position="1"/>
    </location>
</feature>
<proteinExistence type="predicted"/>
<feature type="non-terminal residue" evidence="2">
    <location>
        <position position="268"/>
    </location>
</feature>
<dbReference type="EMBL" id="BARS01024443">
    <property type="protein sequence ID" value="GAG07961.1"/>
    <property type="molecule type" value="Genomic_DNA"/>
</dbReference>
<comment type="caution">
    <text evidence="2">The sequence shown here is derived from an EMBL/GenBank/DDBJ whole genome shotgun (WGS) entry which is preliminary data.</text>
</comment>
<reference evidence="2" key="1">
    <citation type="journal article" date="2014" name="Front. Microbiol.">
        <title>High frequency of phylogenetically diverse reductive dehalogenase-homologous genes in deep subseafloor sedimentary metagenomes.</title>
        <authorList>
            <person name="Kawai M."/>
            <person name="Futagami T."/>
            <person name="Toyoda A."/>
            <person name="Takaki Y."/>
            <person name="Nishi S."/>
            <person name="Hori S."/>
            <person name="Arai W."/>
            <person name="Tsubouchi T."/>
            <person name="Morono Y."/>
            <person name="Uchiyama I."/>
            <person name="Ito T."/>
            <person name="Fujiyama A."/>
            <person name="Inagaki F."/>
            <person name="Takami H."/>
        </authorList>
    </citation>
    <scope>NUCLEOTIDE SEQUENCE</scope>
    <source>
        <strain evidence="2">Expedition CK06-06</strain>
    </source>
</reference>
<sequence length="268" mass="28457">SKELSRAAAGGWEAARGLTQAESSIRTLGTSLSNVKSGAGDAVSGLSEVRDVSQQVAGALEDLSGRKIGIEFDVSSAIEARDAMDSLDERLDSLQGRKIPVDTKGLEEFNKKVKWARENAERITSSVKTSAPTSPPPIPKAVPSTPSSDSKAGGEKLAQAIKDQEKAVKKLDKSKQKLSKSQRASLAEGRAWLEQLKEVQELLRSSKLDDEAKDLIKVRIAAESLAAGMSQAAGAVDGFGQRLMAVNDEAMEGEAFSALTVKVKSYQS</sequence>
<gene>
    <name evidence="2" type="ORF">S01H1_38805</name>
</gene>
<evidence type="ECO:0000256" key="1">
    <source>
        <dbReference type="SAM" id="MobiDB-lite"/>
    </source>
</evidence>
<evidence type="ECO:0000313" key="2">
    <source>
        <dbReference type="EMBL" id="GAG07961.1"/>
    </source>
</evidence>
<name>X0W5L6_9ZZZZ</name>
<feature type="compositionally biased region" description="Polar residues" evidence="1">
    <location>
        <begin position="122"/>
        <end position="132"/>
    </location>
</feature>
<feature type="region of interest" description="Disordered" evidence="1">
    <location>
        <begin position="165"/>
        <end position="184"/>
    </location>
</feature>
<protein>
    <submittedName>
        <fullName evidence="2">Uncharacterized protein</fullName>
    </submittedName>
</protein>
<feature type="compositionally biased region" description="Basic and acidic residues" evidence="1">
    <location>
        <begin position="165"/>
        <end position="175"/>
    </location>
</feature>
<feature type="region of interest" description="Disordered" evidence="1">
    <location>
        <begin position="122"/>
        <end position="157"/>
    </location>
</feature>
<accession>X0W5L6</accession>